<dbReference type="EMBL" id="JAAGNZ010000001">
    <property type="protein sequence ID" value="NEU68475.1"/>
    <property type="molecule type" value="Genomic_DNA"/>
</dbReference>
<reference evidence="1 2" key="1">
    <citation type="submission" date="2020-02" db="EMBL/GenBank/DDBJ databases">
        <title>Draft genome sequence of two Spirosoma agri KCTC 52727 and Spirosoma terrae KCTC 52035.</title>
        <authorList>
            <person name="Rojas J."/>
            <person name="Ambika Manirajan B."/>
            <person name="Ratering S."/>
            <person name="Suarez C."/>
            <person name="Schnell S."/>
        </authorList>
    </citation>
    <scope>NUCLEOTIDE SEQUENCE [LARGE SCALE GENOMIC DNA]</scope>
    <source>
        <strain evidence="1 2">KCTC 52727</strain>
    </source>
</reference>
<accession>A0A6M0ILD0</accession>
<dbReference type="InterPro" id="IPR032342">
    <property type="entry name" value="DUF4861"/>
</dbReference>
<dbReference type="Pfam" id="PF16153">
    <property type="entry name" value="DUF4861"/>
    <property type="match status" value="1"/>
</dbReference>
<dbReference type="Proteomes" id="UP000477386">
    <property type="component" value="Unassembled WGS sequence"/>
</dbReference>
<protein>
    <submittedName>
        <fullName evidence="1">DUF4861 domain-containing protein</fullName>
    </submittedName>
</protein>
<evidence type="ECO:0000313" key="2">
    <source>
        <dbReference type="Proteomes" id="UP000477386"/>
    </source>
</evidence>
<keyword evidence="2" id="KW-1185">Reference proteome</keyword>
<gene>
    <name evidence="1" type="ORF">GK091_16420</name>
</gene>
<organism evidence="1 2">
    <name type="scientific">Spirosoma agri</name>
    <dbReference type="NCBI Taxonomy" id="1987381"/>
    <lineage>
        <taxon>Bacteria</taxon>
        <taxon>Pseudomonadati</taxon>
        <taxon>Bacteroidota</taxon>
        <taxon>Cytophagia</taxon>
        <taxon>Cytophagales</taxon>
        <taxon>Cytophagaceae</taxon>
        <taxon>Spirosoma</taxon>
    </lineage>
</organism>
<sequence>MLKITNPGSSSLTQTVIEIPWTTVKKAYPQVDTAQLQITASGKEVAYQFERRGEKSVQNLLVQVSVGPKQTIQLALYRGKPGRVEPKTYCRYVPERYDDFAWENDKVAFRIYGAALNGRSDNAYGSDI</sequence>
<name>A0A6M0ILD0_9BACT</name>
<dbReference type="AlphaFoldDB" id="A0A6M0ILD0"/>
<comment type="caution">
    <text evidence="1">The sequence shown here is derived from an EMBL/GenBank/DDBJ whole genome shotgun (WGS) entry which is preliminary data.</text>
</comment>
<proteinExistence type="predicted"/>
<evidence type="ECO:0000313" key="1">
    <source>
        <dbReference type="EMBL" id="NEU68475.1"/>
    </source>
</evidence>